<dbReference type="CDD" id="cd17532">
    <property type="entry name" value="REC_LytTR_AlgR-like"/>
    <property type="match status" value="1"/>
</dbReference>
<dbReference type="AlphaFoldDB" id="A0AA45C6R9"/>
<evidence type="ECO:0000313" key="5">
    <source>
        <dbReference type="Proteomes" id="UP000245921"/>
    </source>
</evidence>
<dbReference type="Pfam" id="PF04397">
    <property type="entry name" value="LytTR"/>
    <property type="match status" value="1"/>
</dbReference>
<dbReference type="GO" id="GO:0000156">
    <property type="term" value="F:phosphorelay response regulator activity"/>
    <property type="evidence" value="ECO:0007669"/>
    <property type="project" value="InterPro"/>
</dbReference>
<dbReference type="InterPro" id="IPR007492">
    <property type="entry name" value="LytTR_DNA-bd_dom"/>
</dbReference>
<keyword evidence="5" id="KW-1185">Reference proteome</keyword>
<dbReference type="Gene3D" id="2.40.50.40">
    <property type="match status" value="1"/>
</dbReference>
<evidence type="ECO:0000259" key="3">
    <source>
        <dbReference type="PROSITE" id="PS50930"/>
    </source>
</evidence>
<reference evidence="4 5" key="1">
    <citation type="submission" date="2018-05" db="EMBL/GenBank/DDBJ databases">
        <title>Genomic Encyclopedia of Type Strains, Phase IV (KMG-IV): sequencing the most valuable type-strain genomes for metagenomic binning, comparative biology and taxonomic classification.</title>
        <authorList>
            <person name="Goeker M."/>
        </authorList>
    </citation>
    <scope>NUCLEOTIDE SEQUENCE [LARGE SCALE GENOMIC DNA]</scope>
    <source>
        <strain evidence="4 5">DSM 24906</strain>
    </source>
</reference>
<dbReference type="Gene3D" id="3.40.50.2300">
    <property type="match status" value="1"/>
</dbReference>
<dbReference type="PROSITE" id="PS50930">
    <property type="entry name" value="HTH_LYTTR"/>
    <property type="match status" value="1"/>
</dbReference>
<dbReference type="Gene3D" id="2.20.25.10">
    <property type="match status" value="1"/>
</dbReference>
<organism evidence="4 5">
    <name type="scientific">Oceanotoga teriensis</name>
    <dbReference type="NCBI Taxonomy" id="515440"/>
    <lineage>
        <taxon>Bacteria</taxon>
        <taxon>Thermotogati</taxon>
        <taxon>Thermotogota</taxon>
        <taxon>Thermotogae</taxon>
        <taxon>Petrotogales</taxon>
        <taxon>Petrotogaceae</taxon>
        <taxon>Oceanotoga</taxon>
    </lineage>
</organism>
<dbReference type="SMART" id="SM00850">
    <property type="entry name" value="LytTR"/>
    <property type="match status" value="1"/>
</dbReference>
<keyword evidence="1" id="KW-0597">Phosphoprotein</keyword>
<accession>A0AA45C6R9</accession>
<dbReference type="Pfam" id="PF00072">
    <property type="entry name" value="Response_reg"/>
    <property type="match status" value="1"/>
</dbReference>
<name>A0AA45C6R9_9BACT</name>
<evidence type="ECO:0000256" key="1">
    <source>
        <dbReference type="PROSITE-ProRule" id="PRU00169"/>
    </source>
</evidence>
<protein>
    <submittedName>
        <fullName evidence="4">LytTR family two component transcriptional regulator</fullName>
    </submittedName>
</protein>
<feature type="domain" description="Response regulatory" evidence="2">
    <location>
        <begin position="2"/>
        <end position="116"/>
    </location>
</feature>
<feature type="domain" description="HTH LytTR-type" evidence="3">
    <location>
        <begin position="129"/>
        <end position="234"/>
    </location>
</feature>
<comment type="caution">
    <text evidence="4">The sequence shown here is derived from an EMBL/GenBank/DDBJ whole genome shotgun (WGS) entry which is preliminary data.</text>
</comment>
<dbReference type="GO" id="GO:0003677">
    <property type="term" value="F:DNA binding"/>
    <property type="evidence" value="ECO:0007669"/>
    <property type="project" value="InterPro"/>
</dbReference>
<dbReference type="InterPro" id="IPR046947">
    <property type="entry name" value="LytR-like"/>
</dbReference>
<evidence type="ECO:0000313" key="4">
    <source>
        <dbReference type="EMBL" id="PWJ93200.1"/>
    </source>
</evidence>
<dbReference type="InterPro" id="IPR001789">
    <property type="entry name" value="Sig_transdc_resp-reg_receiver"/>
</dbReference>
<dbReference type="PROSITE" id="PS50110">
    <property type="entry name" value="RESPONSE_REGULATORY"/>
    <property type="match status" value="1"/>
</dbReference>
<dbReference type="SUPFAM" id="SSF52172">
    <property type="entry name" value="CheY-like"/>
    <property type="match status" value="1"/>
</dbReference>
<dbReference type="SMART" id="SM00448">
    <property type="entry name" value="REC"/>
    <property type="match status" value="1"/>
</dbReference>
<gene>
    <name evidence="4" type="ORF">C7380_10829</name>
</gene>
<feature type="modified residue" description="4-aspartylphosphate" evidence="1">
    <location>
        <position position="53"/>
    </location>
</feature>
<dbReference type="PANTHER" id="PTHR37299:SF1">
    <property type="entry name" value="STAGE 0 SPORULATION PROTEIN A HOMOLOG"/>
    <property type="match status" value="1"/>
</dbReference>
<evidence type="ECO:0000259" key="2">
    <source>
        <dbReference type="PROSITE" id="PS50110"/>
    </source>
</evidence>
<dbReference type="RefSeq" id="WP_109604730.1">
    <property type="nucleotide sequence ID" value="NZ_JAMHJO010000022.1"/>
</dbReference>
<dbReference type="PANTHER" id="PTHR37299">
    <property type="entry name" value="TRANSCRIPTIONAL REGULATOR-RELATED"/>
    <property type="match status" value="1"/>
</dbReference>
<sequence length="235" mass="27748">MNCIIVEDEYPSREELKYFINKYSQIIISKEFDNAIDALKFLESNTIDIIFLDINMPGLDGMSFAKIIKKFEDTIKIVFTTAYPEHAIDAFEIEAFDYILKPFSEERIISTLKKLEKSCDESKKCCNKIALKRDEKILLIDIKDIFFCEAMERDTLVYTKKNEYIINMGISDFLEYLNDNNFIRTHRSYIININKVKEIIPWSNNTYNIKFEGIEQEAPVSRSYIKEFKNKLNIK</sequence>
<dbReference type="EMBL" id="QGGI01000008">
    <property type="protein sequence ID" value="PWJ93200.1"/>
    <property type="molecule type" value="Genomic_DNA"/>
</dbReference>
<dbReference type="Proteomes" id="UP000245921">
    <property type="component" value="Unassembled WGS sequence"/>
</dbReference>
<proteinExistence type="predicted"/>
<dbReference type="InterPro" id="IPR011006">
    <property type="entry name" value="CheY-like_superfamily"/>
</dbReference>